<name>A0A4S8JAE0_MUSBA</name>
<proteinExistence type="predicted"/>
<feature type="region of interest" description="Disordered" evidence="1">
    <location>
        <begin position="32"/>
        <end position="82"/>
    </location>
</feature>
<organism evidence="2 3">
    <name type="scientific">Musa balbisiana</name>
    <name type="common">Banana</name>
    <dbReference type="NCBI Taxonomy" id="52838"/>
    <lineage>
        <taxon>Eukaryota</taxon>
        <taxon>Viridiplantae</taxon>
        <taxon>Streptophyta</taxon>
        <taxon>Embryophyta</taxon>
        <taxon>Tracheophyta</taxon>
        <taxon>Spermatophyta</taxon>
        <taxon>Magnoliopsida</taxon>
        <taxon>Liliopsida</taxon>
        <taxon>Zingiberales</taxon>
        <taxon>Musaceae</taxon>
        <taxon>Musa</taxon>
    </lineage>
</organism>
<reference evidence="2 3" key="1">
    <citation type="journal article" date="2019" name="Nat. Plants">
        <title>Genome sequencing of Musa balbisiana reveals subgenome evolution and function divergence in polyploid bananas.</title>
        <authorList>
            <person name="Yao X."/>
        </authorList>
    </citation>
    <scope>NUCLEOTIDE SEQUENCE [LARGE SCALE GENOMIC DNA]</scope>
    <source>
        <strain evidence="3">cv. DH-PKW</strain>
        <tissue evidence="2">Leaves</tissue>
    </source>
</reference>
<keyword evidence="3" id="KW-1185">Reference proteome</keyword>
<dbReference type="AlphaFoldDB" id="A0A4S8JAE0"/>
<feature type="region of interest" description="Disordered" evidence="1">
    <location>
        <begin position="1"/>
        <end position="20"/>
    </location>
</feature>
<dbReference type="EMBL" id="PYDT01000006">
    <property type="protein sequence ID" value="THU57974.1"/>
    <property type="molecule type" value="Genomic_DNA"/>
</dbReference>
<feature type="compositionally biased region" description="Basic and acidic residues" evidence="1">
    <location>
        <begin position="66"/>
        <end position="82"/>
    </location>
</feature>
<evidence type="ECO:0000256" key="1">
    <source>
        <dbReference type="SAM" id="MobiDB-lite"/>
    </source>
</evidence>
<protein>
    <submittedName>
        <fullName evidence="2">Uncharacterized protein</fullName>
    </submittedName>
</protein>
<gene>
    <name evidence="2" type="ORF">C4D60_Mb03t09240</name>
</gene>
<evidence type="ECO:0000313" key="2">
    <source>
        <dbReference type="EMBL" id="THU57974.1"/>
    </source>
</evidence>
<accession>A0A4S8JAE0</accession>
<evidence type="ECO:0000313" key="3">
    <source>
        <dbReference type="Proteomes" id="UP000317650"/>
    </source>
</evidence>
<comment type="caution">
    <text evidence="2">The sequence shown here is derived from an EMBL/GenBank/DDBJ whole genome shotgun (WGS) entry which is preliminary data.</text>
</comment>
<sequence length="82" mass="9428">MRRGQEEGIDEVPDGGERRRREVLRYRRVLLPPSTDLGTRGRAPTGRRARPMRPPWTASGSSSIRETLRHQCGGRDDARWTM</sequence>
<dbReference type="Proteomes" id="UP000317650">
    <property type="component" value="Chromosome 3"/>
</dbReference>